<dbReference type="Gene3D" id="3.80.10.10">
    <property type="entry name" value="Ribonuclease Inhibitor"/>
    <property type="match status" value="1"/>
</dbReference>
<evidence type="ECO:0000313" key="1">
    <source>
        <dbReference type="EMBL" id="KAJ5357643.1"/>
    </source>
</evidence>
<protein>
    <submittedName>
        <fullName evidence="1">Uncharacterized protein</fullName>
    </submittedName>
</protein>
<reference evidence="1" key="1">
    <citation type="submission" date="2022-12" db="EMBL/GenBank/DDBJ databases">
        <authorList>
            <person name="Petersen C."/>
        </authorList>
    </citation>
    <scope>NUCLEOTIDE SEQUENCE</scope>
    <source>
        <strain evidence="1">IBT 35675</strain>
    </source>
</reference>
<proteinExistence type="predicted"/>
<name>A0A9W9RHJ9_PENBR</name>
<dbReference type="Proteomes" id="UP001148299">
    <property type="component" value="Unassembled WGS sequence"/>
</dbReference>
<organism evidence="1 2">
    <name type="scientific">Penicillium brevicompactum</name>
    <dbReference type="NCBI Taxonomy" id="5074"/>
    <lineage>
        <taxon>Eukaryota</taxon>
        <taxon>Fungi</taxon>
        <taxon>Dikarya</taxon>
        <taxon>Ascomycota</taxon>
        <taxon>Pezizomycotina</taxon>
        <taxon>Eurotiomycetes</taxon>
        <taxon>Eurotiomycetidae</taxon>
        <taxon>Eurotiales</taxon>
        <taxon>Aspergillaceae</taxon>
        <taxon>Penicillium</taxon>
    </lineage>
</organism>
<dbReference type="SUPFAM" id="SSF52047">
    <property type="entry name" value="RNI-like"/>
    <property type="match status" value="1"/>
</dbReference>
<dbReference type="InterPro" id="IPR032675">
    <property type="entry name" value="LRR_dom_sf"/>
</dbReference>
<keyword evidence="2" id="KW-1185">Reference proteome</keyword>
<gene>
    <name evidence="1" type="ORF">N7541_004801</name>
</gene>
<reference evidence="1" key="2">
    <citation type="journal article" date="2023" name="IMA Fungus">
        <title>Comparative genomic study of the Penicillium genus elucidates a diverse pangenome and 15 lateral gene transfer events.</title>
        <authorList>
            <person name="Petersen C."/>
            <person name="Sorensen T."/>
            <person name="Nielsen M.R."/>
            <person name="Sondergaard T.E."/>
            <person name="Sorensen J.L."/>
            <person name="Fitzpatrick D.A."/>
            <person name="Frisvad J.C."/>
            <person name="Nielsen K.L."/>
        </authorList>
    </citation>
    <scope>NUCLEOTIDE SEQUENCE</scope>
    <source>
        <strain evidence="1">IBT 35675</strain>
    </source>
</reference>
<dbReference type="EMBL" id="JAPZBR010000003">
    <property type="protein sequence ID" value="KAJ5357643.1"/>
    <property type="molecule type" value="Genomic_DNA"/>
</dbReference>
<sequence>MHKTFPSVEHLALDMYDLGSEILTLGPNGPFNWSSLRSLELGGSEWEYASKNMKLLTGRMVNLRRLQVSRNRSDVRESCRNLENFLESFDTLVDLTMFNCFVPFDAIACHTNLINLCVHHDETWKSDAVRHVAETEDLINLDASCPYIESMELDIERVDNDWPYEVLDTLATRFPNMKTLSLHSLVGNFEDRRPYFTGGGPDSFFEPYLTYKEAKKIGSQFFEARHEVFRVSPECVEMVNGLGRFQKLTLGAGTYKGRRRYVDESFRGTEWLNTLTFKLLPPETVGEAPALVHSERDEVEKLYQSSTQDSSDKRWLNHLRWVVGIAKKGPCRVPTVNPSGEKSYYITRETRQLGPVATRRSGRLAQVQD</sequence>
<comment type="caution">
    <text evidence="1">The sequence shown here is derived from an EMBL/GenBank/DDBJ whole genome shotgun (WGS) entry which is preliminary data.</text>
</comment>
<accession>A0A9W9RHJ9</accession>
<dbReference type="AlphaFoldDB" id="A0A9W9RHJ9"/>
<evidence type="ECO:0000313" key="2">
    <source>
        <dbReference type="Proteomes" id="UP001148299"/>
    </source>
</evidence>